<protein>
    <recommendedName>
        <fullName evidence="3">TPR-like protein</fullName>
    </recommendedName>
</protein>
<evidence type="ECO:0000313" key="1">
    <source>
        <dbReference type="EMBL" id="RYO92212.1"/>
    </source>
</evidence>
<dbReference type="AlphaFoldDB" id="A0A4Q4T0G0"/>
<evidence type="ECO:0008006" key="3">
    <source>
        <dbReference type="Google" id="ProtNLM"/>
    </source>
</evidence>
<comment type="caution">
    <text evidence="1">The sequence shown here is derived from an EMBL/GenBank/DDBJ whole genome shotgun (WGS) entry which is preliminary data.</text>
</comment>
<evidence type="ECO:0000313" key="2">
    <source>
        <dbReference type="Proteomes" id="UP000293360"/>
    </source>
</evidence>
<dbReference type="EMBL" id="QJNU01000612">
    <property type="protein sequence ID" value="RYO92212.1"/>
    <property type="molecule type" value="Genomic_DNA"/>
</dbReference>
<dbReference type="Gene3D" id="1.25.40.10">
    <property type="entry name" value="Tetratricopeptide repeat domain"/>
    <property type="match status" value="1"/>
</dbReference>
<sequence length="312" mass="34632">MSPASFSTKSHSSVKVRVGPRRDSFVNARFTAVDVPPFEFWAAQARPPLVNDLSPEECVDTARKYAALALEDSSNWREALTTKHGISLYALHHLANMIIMGPPSPAWNLGTHILYTCVQLSYRPSILTMVRLALRSNKLGDRQFSGAEEAFARLLARRDDPDACTLQGLIYIRQDSRAADDKASEWFRRAIQIGGEEPGAWEWQLSCVMGLATIYLKQKQENQATEILRYAAVRLDIPEACWLYASVLDKCDAKRPSWLKKAAASGIEAAARELAQIELAGLDPGALSRKERAEKEALADEWLGIAGDKALF</sequence>
<dbReference type="InterPro" id="IPR011990">
    <property type="entry name" value="TPR-like_helical_dom_sf"/>
</dbReference>
<name>A0A4Q4T0G0_9PEZI</name>
<organism evidence="1 2">
    <name type="scientific">Monosporascus ibericus</name>
    <dbReference type="NCBI Taxonomy" id="155417"/>
    <lineage>
        <taxon>Eukaryota</taxon>
        <taxon>Fungi</taxon>
        <taxon>Dikarya</taxon>
        <taxon>Ascomycota</taxon>
        <taxon>Pezizomycotina</taxon>
        <taxon>Sordariomycetes</taxon>
        <taxon>Xylariomycetidae</taxon>
        <taxon>Xylariales</taxon>
        <taxon>Xylariales incertae sedis</taxon>
        <taxon>Monosporascus</taxon>
    </lineage>
</organism>
<dbReference type="STRING" id="155417.A0A4Q4T0G0"/>
<keyword evidence="2" id="KW-1185">Reference proteome</keyword>
<dbReference type="Proteomes" id="UP000293360">
    <property type="component" value="Unassembled WGS sequence"/>
</dbReference>
<proteinExistence type="predicted"/>
<accession>A0A4Q4T0G0</accession>
<dbReference type="OrthoDB" id="5379420at2759"/>
<reference evidence="1 2" key="1">
    <citation type="submission" date="2018-06" db="EMBL/GenBank/DDBJ databases">
        <title>Complete Genomes of Monosporascus.</title>
        <authorList>
            <person name="Robinson A.J."/>
            <person name="Natvig D.O."/>
        </authorList>
    </citation>
    <scope>NUCLEOTIDE SEQUENCE [LARGE SCALE GENOMIC DNA]</scope>
    <source>
        <strain evidence="1 2">CBS 110550</strain>
    </source>
</reference>
<dbReference type="SUPFAM" id="SSF81901">
    <property type="entry name" value="HCP-like"/>
    <property type="match status" value="1"/>
</dbReference>
<gene>
    <name evidence="1" type="ORF">DL764_008164</name>
</gene>